<dbReference type="InterPro" id="IPR010869">
    <property type="entry name" value="DUF1501"/>
</dbReference>
<protein>
    <recommendedName>
        <fullName evidence="4">DUF1501 domain-containing protein</fullName>
    </recommendedName>
</protein>
<dbReference type="AlphaFoldDB" id="A0A518E2V4"/>
<dbReference type="EMBL" id="CP036433">
    <property type="protein sequence ID" value="QDU98392.1"/>
    <property type="molecule type" value="Genomic_DNA"/>
</dbReference>
<gene>
    <name evidence="2" type="ORF">Pla8534_62600</name>
</gene>
<dbReference type="SUPFAM" id="SSF53649">
    <property type="entry name" value="Alkaline phosphatase-like"/>
    <property type="match status" value="1"/>
</dbReference>
<dbReference type="Proteomes" id="UP000317648">
    <property type="component" value="Chromosome"/>
</dbReference>
<dbReference type="PROSITE" id="PS51318">
    <property type="entry name" value="TAT"/>
    <property type="match status" value="1"/>
</dbReference>
<organism evidence="2 3">
    <name type="scientific">Lignipirellula cremea</name>
    <dbReference type="NCBI Taxonomy" id="2528010"/>
    <lineage>
        <taxon>Bacteria</taxon>
        <taxon>Pseudomonadati</taxon>
        <taxon>Planctomycetota</taxon>
        <taxon>Planctomycetia</taxon>
        <taxon>Pirellulales</taxon>
        <taxon>Pirellulaceae</taxon>
        <taxon>Lignipirellula</taxon>
    </lineage>
</organism>
<dbReference type="InterPro" id="IPR006311">
    <property type="entry name" value="TAT_signal"/>
</dbReference>
<dbReference type="OrthoDB" id="127333at2"/>
<dbReference type="Pfam" id="PF07394">
    <property type="entry name" value="DUF1501"/>
    <property type="match status" value="1"/>
</dbReference>
<dbReference type="PANTHER" id="PTHR43737">
    <property type="entry name" value="BLL7424 PROTEIN"/>
    <property type="match status" value="1"/>
</dbReference>
<reference evidence="2 3" key="1">
    <citation type="submission" date="2019-02" db="EMBL/GenBank/DDBJ databases">
        <title>Deep-cultivation of Planctomycetes and their phenomic and genomic characterization uncovers novel biology.</title>
        <authorList>
            <person name="Wiegand S."/>
            <person name="Jogler M."/>
            <person name="Boedeker C."/>
            <person name="Pinto D."/>
            <person name="Vollmers J."/>
            <person name="Rivas-Marin E."/>
            <person name="Kohn T."/>
            <person name="Peeters S.H."/>
            <person name="Heuer A."/>
            <person name="Rast P."/>
            <person name="Oberbeckmann S."/>
            <person name="Bunk B."/>
            <person name="Jeske O."/>
            <person name="Meyerdierks A."/>
            <person name="Storesund J.E."/>
            <person name="Kallscheuer N."/>
            <person name="Luecker S."/>
            <person name="Lage O.M."/>
            <person name="Pohl T."/>
            <person name="Merkel B.J."/>
            <person name="Hornburger P."/>
            <person name="Mueller R.-W."/>
            <person name="Bruemmer F."/>
            <person name="Labrenz M."/>
            <person name="Spormann A.M."/>
            <person name="Op den Camp H."/>
            <person name="Overmann J."/>
            <person name="Amann R."/>
            <person name="Jetten M.S.M."/>
            <person name="Mascher T."/>
            <person name="Medema M.H."/>
            <person name="Devos D.P."/>
            <person name="Kaster A.-K."/>
            <person name="Ovreas L."/>
            <person name="Rohde M."/>
            <person name="Galperin M.Y."/>
            <person name="Jogler C."/>
        </authorList>
    </citation>
    <scope>NUCLEOTIDE SEQUENCE [LARGE SCALE GENOMIC DNA]</scope>
    <source>
        <strain evidence="2 3">Pla85_3_4</strain>
    </source>
</reference>
<name>A0A518E2V4_9BACT</name>
<sequence length="436" mass="47208">MNTLPDSSCGGREHLSRRTFLQAGGLAGGLSLTPVAEALSRAAEKQPSGAPARSVIVLWLQGGPSQLDTFDPKPGSPIGGEVKDRSTAVKGIQLAAGFEQLADQMQHVSLIRSLISKEGDHERATYNMKTGYRPDPTLIHPSIGAVVCHQLTDQLEIPRHVSILPNTWAARGGYLGDQYDAFKIGDPRGPVPDVRPQVSDKRFAQRIQNLDLLEKSFARGRLRNLDEQKTLHQLSTQRAVTMMSSDQLVAFDIQQEPLTEQQAFGDSAMGRSCLAAARLIEAGVRCVEVTFGNWDSHINNAQFQAEKVAVLDPAFAALIRRLKERRLLDSTLVLCGGEFGRTPQINPAGGRDHWPHGFSMALAGGGVAGGRVIGETSPDPETERDQRGSDVVQPHPVADVHATVFHCLGINFEQELQTPIGRPMAIAQGKVIEGLL</sequence>
<dbReference type="RefSeq" id="WP_145057607.1">
    <property type="nucleotide sequence ID" value="NZ_CP036433.1"/>
</dbReference>
<dbReference type="KEGG" id="lcre:Pla8534_62600"/>
<evidence type="ECO:0008006" key="4">
    <source>
        <dbReference type="Google" id="ProtNLM"/>
    </source>
</evidence>
<dbReference type="PANTHER" id="PTHR43737:SF1">
    <property type="entry name" value="DUF1501 DOMAIN-CONTAINING PROTEIN"/>
    <property type="match status" value="1"/>
</dbReference>
<dbReference type="InterPro" id="IPR017850">
    <property type="entry name" value="Alkaline_phosphatase_core_sf"/>
</dbReference>
<evidence type="ECO:0000256" key="1">
    <source>
        <dbReference type="SAM" id="MobiDB-lite"/>
    </source>
</evidence>
<proteinExistence type="predicted"/>
<feature type="region of interest" description="Disordered" evidence="1">
    <location>
        <begin position="370"/>
        <end position="392"/>
    </location>
</feature>
<evidence type="ECO:0000313" key="2">
    <source>
        <dbReference type="EMBL" id="QDU98392.1"/>
    </source>
</evidence>
<evidence type="ECO:0000313" key="3">
    <source>
        <dbReference type="Proteomes" id="UP000317648"/>
    </source>
</evidence>
<keyword evidence="3" id="KW-1185">Reference proteome</keyword>
<accession>A0A518E2V4</accession>